<feature type="chain" id="PRO_5040684143" evidence="1">
    <location>
        <begin position="25"/>
        <end position="430"/>
    </location>
</feature>
<dbReference type="Gene3D" id="3.40.50.1110">
    <property type="entry name" value="SGNH hydrolase"/>
    <property type="match status" value="1"/>
</dbReference>
<organism evidence="2 4">
    <name type="scientific">Dendrothele bispora (strain CBS 962.96)</name>
    <dbReference type="NCBI Taxonomy" id="1314807"/>
    <lineage>
        <taxon>Eukaryota</taxon>
        <taxon>Fungi</taxon>
        <taxon>Dikarya</taxon>
        <taxon>Basidiomycota</taxon>
        <taxon>Agaricomycotina</taxon>
        <taxon>Agaricomycetes</taxon>
        <taxon>Agaricomycetidae</taxon>
        <taxon>Agaricales</taxon>
        <taxon>Agaricales incertae sedis</taxon>
        <taxon>Dendrothele</taxon>
    </lineage>
</organism>
<dbReference type="CDD" id="cd01830">
    <property type="entry name" value="XynE_like"/>
    <property type="match status" value="1"/>
</dbReference>
<evidence type="ECO:0000313" key="4">
    <source>
        <dbReference type="Proteomes" id="UP000297245"/>
    </source>
</evidence>
<dbReference type="GO" id="GO:0016788">
    <property type="term" value="F:hydrolase activity, acting on ester bonds"/>
    <property type="evidence" value="ECO:0007669"/>
    <property type="project" value="InterPro"/>
</dbReference>
<reference evidence="2 4" key="1">
    <citation type="journal article" date="2019" name="Nat. Ecol. Evol.">
        <title>Megaphylogeny resolves global patterns of mushroom evolution.</title>
        <authorList>
            <person name="Varga T."/>
            <person name="Krizsan K."/>
            <person name="Foldi C."/>
            <person name="Dima B."/>
            <person name="Sanchez-Garcia M."/>
            <person name="Sanchez-Ramirez S."/>
            <person name="Szollosi G.J."/>
            <person name="Szarkandi J.G."/>
            <person name="Papp V."/>
            <person name="Albert L."/>
            <person name="Andreopoulos W."/>
            <person name="Angelini C."/>
            <person name="Antonin V."/>
            <person name="Barry K.W."/>
            <person name="Bougher N.L."/>
            <person name="Buchanan P."/>
            <person name="Buyck B."/>
            <person name="Bense V."/>
            <person name="Catcheside P."/>
            <person name="Chovatia M."/>
            <person name="Cooper J."/>
            <person name="Damon W."/>
            <person name="Desjardin D."/>
            <person name="Finy P."/>
            <person name="Geml J."/>
            <person name="Haridas S."/>
            <person name="Hughes K."/>
            <person name="Justo A."/>
            <person name="Karasinski D."/>
            <person name="Kautmanova I."/>
            <person name="Kiss B."/>
            <person name="Kocsube S."/>
            <person name="Kotiranta H."/>
            <person name="LaButti K.M."/>
            <person name="Lechner B.E."/>
            <person name="Liimatainen K."/>
            <person name="Lipzen A."/>
            <person name="Lukacs Z."/>
            <person name="Mihaltcheva S."/>
            <person name="Morgado L.N."/>
            <person name="Niskanen T."/>
            <person name="Noordeloos M.E."/>
            <person name="Ohm R.A."/>
            <person name="Ortiz-Santana B."/>
            <person name="Ovrebo C."/>
            <person name="Racz N."/>
            <person name="Riley R."/>
            <person name="Savchenko A."/>
            <person name="Shiryaev A."/>
            <person name="Soop K."/>
            <person name="Spirin V."/>
            <person name="Szebenyi C."/>
            <person name="Tomsovsky M."/>
            <person name="Tulloss R.E."/>
            <person name="Uehling J."/>
            <person name="Grigoriev I.V."/>
            <person name="Vagvolgyi C."/>
            <person name="Papp T."/>
            <person name="Martin F.M."/>
            <person name="Miettinen O."/>
            <person name="Hibbett D.S."/>
            <person name="Nagy L.G."/>
        </authorList>
    </citation>
    <scope>NUCLEOTIDE SEQUENCE [LARGE SCALE GENOMIC DNA]</scope>
    <source>
        <strain evidence="2 4">CBS 962.96</strain>
    </source>
</reference>
<dbReference type="OrthoDB" id="10071171at2759"/>
<keyword evidence="1" id="KW-0732">Signal</keyword>
<keyword evidence="4" id="KW-1185">Reference proteome</keyword>
<dbReference type="PANTHER" id="PTHR43784:SF3">
    <property type="entry name" value="GDSL FAMILY LIPASE"/>
    <property type="match status" value="1"/>
</dbReference>
<evidence type="ECO:0000256" key="1">
    <source>
        <dbReference type="SAM" id="SignalP"/>
    </source>
</evidence>
<dbReference type="AlphaFoldDB" id="A0A4S8KTN9"/>
<dbReference type="SUPFAM" id="SSF52266">
    <property type="entry name" value="SGNH hydrolase"/>
    <property type="match status" value="1"/>
</dbReference>
<dbReference type="EMBL" id="ML179063">
    <property type="protein sequence ID" value="THV03741.1"/>
    <property type="molecule type" value="Genomic_DNA"/>
</dbReference>
<dbReference type="Pfam" id="PF00657">
    <property type="entry name" value="Lipase_GDSL"/>
    <property type="match status" value="1"/>
</dbReference>
<dbReference type="Proteomes" id="UP000297245">
    <property type="component" value="Unassembled WGS sequence"/>
</dbReference>
<sequence>MGLVRAFSQGLLALQLLLIPVANGISPDPANGHWVDTWTSMPQLTESTNLPPVPFTQPDVVLKNATIRQTLHLSTGAKQIRIRFSNAFGTTELPITAVTVALPTNGTPGASSIVADSLQQVTFSGNSSIAIPNGALAVSDPIAMEVQPQSMITVTMFLAQGQLTNDITSHPGSRTTSFFSPGNLVSATDVNVTGTMSAEHWFFVSAVEAWSPPSTRAFAIIGDSITDGRGSTTNGNDRWPDQLLARTQANSSTANIAIVNQAAGGNRILLDGNGPNAFGRVERDVLSQSGVSYAMIFEGVNDIGTATAANVSLVVDRVIQAYKQIVTRVHTMGIPIFAATITPFFGNADFTTGNEAARQRINDFIRNSGLFDAVIDFDEAIRDPSNAQRINPPFDSGDGLHPNPAGYKVMADAFDISLFERFSSGVSSFQ</sequence>
<dbReference type="EMBL" id="ML180057">
    <property type="protein sequence ID" value="THU79224.1"/>
    <property type="molecule type" value="Genomic_DNA"/>
</dbReference>
<gene>
    <name evidence="3" type="ORF">K435DRAFT_715270</name>
    <name evidence="2" type="ORF">K435DRAFT_973251</name>
</gene>
<feature type="signal peptide" evidence="1">
    <location>
        <begin position="1"/>
        <end position="24"/>
    </location>
</feature>
<name>A0A4S8KTN9_DENBC</name>
<keyword evidence="2" id="KW-0378">Hydrolase</keyword>
<proteinExistence type="predicted"/>
<evidence type="ECO:0000313" key="3">
    <source>
        <dbReference type="EMBL" id="THV03741.1"/>
    </source>
</evidence>
<dbReference type="PANTHER" id="PTHR43784">
    <property type="entry name" value="GDSL-LIKE LIPASE/ACYLHYDROLASE, PUTATIVE (AFU_ORTHOLOGUE AFUA_2G00820)-RELATED"/>
    <property type="match status" value="1"/>
</dbReference>
<accession>A0A4S8KTN9</accession>
<evidence type="ECO:0000313" key="2">
    <source>
        <dbReference type="EMBL" id="THU79224.1"/>
    </source>
</evidence>
<dbReference type="InterPro" id="IPR053140">
    <property type="entry name" value="GDSL_Rv0518-like"/>
</dbReference>
<dbReference type="InterPro" id="IPR036514">
    <property type="entry name" value="SGNH_hydro_sf"/>
</dbReference>
<protein>
    <submittedName>
        <fullName evidence="2">SGNH hydrolase</fullName>
    </submittedName>
</protein>
<dbReference type="InterPro" id="IPR001087">
    <property type="entry name" value="GDSL"/>
</dbReference>